<dbReference type="AlphaFoldDB" id="A0A317SEZ5"/>
<evidence type="ECO:0000313" key="1">
    <source>
        <dbReference type="EMBL" id="PWW72935.1"/>
    </source>
</evidence>
<evidence type="ECO:0000313" key="2">
    <source>
        <dbReference type="Proteomes" id="UP000246991"/>
    </source>
</evidence>
<protein>
    <recommendedName>
        <fullName evidence="3">Trypsin-like serine protease</fullName>
    </recommendedName>
</protein>
<keyword evidence="2" id="KW-1185">Reference proteome</keyword>
<gene>
    <name evidence="1" type="ORF">C7212DRAFT_359997</name>
</gene>
<dbReference type="EMBL" id="PYWC01000091">
    <property type="protein sequence ID" value="PWW72935.1"/>
    <property type="molecule type" value="Genomic_DNA"/>
</dbReference>
<dbReference type="Proteomes" id="UP000246991">
    <property type="component" value="Unassembled WGS sequence"/>
</dbReference>
<dbReference type="OrthoDB" id="5424209at2759"/>
<sequence>MASPQSSLVSDYSPISPQEAKHYYHGLYSKPVLVARTGTTLWTVPRGPEAYLPYKELRPVGSHPLTAIWEDNLALEIHNILEWRSIQWTSTDVVRIGIAGESVAPVIIWIGVKPNTLSGEDGFGVAQECKQLLVMNQILDVEIEIRESIITRFAGPKFQKPGRGHDPLAELLEPLTSSIGLFICNANTPWIEGTGGFYVMDDKHKLYLVTARHVVLPSEPLNNSSYKYQNTSQPRIKIALLGTAAFYKHTEKIKNAILGKEMIIELEERRIAVVLKDHEGRNEEETAEEQANAEKTIEMAKDAIVSFKRYQKEVLKGWSNIKDRILGHIYFSPALKYGAGEKGYTEDYALIEIDDLKIDTGSFTGNAIDLGTDIEPYKFTCLMFPNPQNRHSFKYPINRLFKVQGIITEKEIHEPTMLDQNYEPCLIVMKRGNTTGLTIGRANNVSSFSTEWAICPYDKKSGPFSEPGDSGSSVVDCLGRLGGLITSGSGATDSTDITYATPITFIMDSLRKNEYKVTLNTTIAVQSS</sequence>
<evidence type="ECO:0008006" key="3">
    <source>
        <dbReference type="Google" id="ProtNLM"/>
    </source>
</evidence>
<dbReference type="InterPro" id="IPR009003">
    <property type="entry name" value="Peptidase_S1_PA"/>
</dbReference>
<dbReference type="SUPFAM" id="SSF50494">
    <property type="entry name" value="Trypsin-like serine proteases"/>
    <property type="match status" value="1"/>
</dbReference>
<dbReference type="STRING" id="42249.A0A317SEZ5"/>
<comment type="caution">
    <text evidence="1">The sequence shown here is derived from an EMBL/GenBank/DDBJ whole genome shotgun (WGS) entry which is preliminary data.</text>
</comment>
<reference evidence="1 2" key="1">
    <citation type="submission" date="2018-03" db="EMBL/GenBank/DDBJ databases">
        <title>Genomes of Pezizomycetes fungi and the evolution of truffles.</title>
        <authorList>
            <person name="Murat C."/>
            <person name="Payen T."/>
            <person name="Noel B."/>
            <person name="Kuo A."/>
            <person name="Martin F.M."/>
        </authorList>
    </citation>
    <scope>NUCLEOTIDE SEQUENCE [LARGE SCALE GENOMIC DNA]</scope>
    <source>
        <strain evidence="1">091103-1</strain>
    </source>
</reference>
<organism evidence="1 2">
    <name type="scientific">Tuber magnatum</name>
    <name type="common">white Piedmont truffle</name>
    <dbReference type="NCBI Taxonomy" id="42249"/>
    <lineage>
        <taxon>Eukaryota</taxon>
        <taxon>Fungi</taxon>
        <taxon>Dikarya</taxon>
        <taxon>Ascomycota</taxon>
        <taxon>Pezizomycotina</taxon>
        <taxon>Pezizomycetes</taxon>
        <taxon>Pezizales</taxon>
        <taxon>Tuberaceae</taxon>
        <taxon>Tuber</taxon>
    </lineage>
</organism>
<accession>A0A317SEZ5</accession>
<proteinExistence type="predicted"/>
<name>A0A317SEZ5_9PEZI</name>